<reference evidence="7 8" key="1">
    <citation type="submission" date="2019-02" db="EMBL/GenBank/DDBJ databases">
        <title>Deep-cultivation of Planctomycetes and their phenomic and genomic characterization uncovers novel biology.</title>
        <authorList>
            <person name="Wiegand S."/>
            <person name="Jogler M."/>
            <person name="Boedeker C."/>
            <person name="Pinto D."/>
            <person name="Vollmers J."/>
            <person name="Rivas-Marin E."/>
            <person name="Kohn T."/>
            <person name="Peeters S.H."/>
            <person name="Heuer A."/>
            <person name="Rast P."/>
            <person name="Oberbeckmann S."/>
            <person name="Bunk B."/>
            <person name="Jeske O."/>
            <person name="Meyerdierks A."/>
            <person name="Storesund J.E."/>
            <person name="Kallscheuer N."/>
            <person name="Luecker S."/>
            <person name="Lage O.M."/>
            <person name="Pohl T."/>
            <person name="Merkel B.J."/>
            <person name="Hornburger P."/>
            <person name="Mueller R.-W."/>
            <person name="Bruemmer F."/>
            <person name="Labrenz M."/>
            <person name="Spormann A.M."/>
            <person name="Op Den Camp H."/>
            <person name="Overmann J."/>
            <person name="Amann R."/>
            <person name="Jetten M.S.M."/>
            <person name="Mascher T."/>
            <person name="Medema M.H."/>
            <person name="Devos D.P."/>
            <person name="Kaster A.-K."/>
            <person name="Ovreas L."/>
            <person name="Rohde M."/>
            <person name="Galperin M.Y."/>
            <person name="Jogler C."/>
        </authorList>
    </citation>
    <scope>NUCLEOTIDE SEQUENCE [LARGE SCALE GENOMIC DNA]</scope>
    <source>
        <strain evidence="7 8">KOR34</strain>
    </source>
</reference>
<evidence type="ECO:0000256" key="1">
    <source>
        <dbReference type="ARBA" id="ARBA00004196"/>
    </source>
</evidence>
<feature type="domain" description="Thioredoxin" evidence="6">
    <location>
        <begin position="229"/>
        <end position="375"/>
    </location>
</feature>
<dbReference type="InterPro" id="IPR013740">
    <property type="entry name" value="Redoxin"/>
</dbReference>
<gene>
    <name evidence="7" type="primary">resA_4</name>
    <name evidence="7" type="ORF">KOR34_23620</name>
</gene>
<dbReference type="InterPro" id="IPR013766">
    <property type="entry name" value="Thioredoxin_domain"/>
</dbReference>
<dbReference type="GO" id="GO:0030313">
    <property type="term" value="C:cell envelope"/>
    <property type="evidence" value="ECO:0007669"/>
    <property type="project" value="UniProtKB-SubCell"/>
</dbReference>
<dbReference type="EMBL" id="SIHJ01000001">
    <property type="protein sequence ID" value="TWT37412.1"/>
    <property type="molecule type" value="Genomic_DNA"/>
</dbReference>
<dbReference type="InterPro" id="IPR050553">
    <property type="entry name" value="Thioredoxin_ResA/DsbE_sf"/>
</dbReference>
<evidence type="ECO:0000259" key="6">
    <source>
        <dbReference type="PROSITE" id="PS51352"/>
    </source>
</evidence>
<evidence type="ECO:0000313" key="7">
    <source>
        <dbReference type="EMBL" id="TWT37412.1"/>
    </source>
</evidence>
<dbReference type="GO" id="GO:0016491">
    <property type="term" value="F:oxidoreductase activity"/>
    <property type="evidence" value="ECO:0007669"/>
    <property type="project" value="InterPro"/>
</dbReference>
<evidence type="ECO:0000256" key="5">
    <source>
        <dbReference type="SAM" id="SignalP"/>
    </source>
</evidence>
<dbReference type="Proteomes" id="UP000316714">
    <property type="component" value="Unassembled WGS sequence"/>
</dbReference>
<keyword evidence="2" id="KW-0201">Cytochrome c-type biogenesis</keyword>
<evidence type="ECO:0000256" key="3">
    <source>
        <dbReference type="ARBA" id="ARBA00023157"/>
    </source>
</evidence>
<organism evidence="7 8">
    <name type="scientific">Posidoniimonas corsicana</name>
    <dbReference type="NCBI Taxonomy" id="1938618"/>
    <lineage>
        <taxon>Bacteria</taxon>
        <taxon>Pseudomonadati</taxon>
        <taxon>Planctomycetota</taxon>
        <taxon>Planctomycetia</taxon>
        <taxon>Pirellulales</taxon>
        <taxon>Lacipirellulaceae</taxon>
        <taxon>Posidoniimonas</taxon>
    </lineage>
</organism>
<comment type="subcellular location">
    <subcellularLocation>
        <location evidence="1">Cell envelope</location>
    </subcellularLocation>
</comment>
<dbReference type="PROSITE" id="PS51352">
    <property type="entry name" value="THIOREDOXIN_2"/>
    <property type="match status" value="1"/>
</dbReference>
<evidence type="ECO:0000313" key="8">
    <source>
        <dbReference type="Proteomes" id="UP000316714"/>
    </source>
</evidence>
<sequence length="392" mass="42607" precursor="true">MSRLSYVAVVGFSCLGLASAAVGQTTEGETVGEAPADASPVELLQYIEAESQPAAKPASREQQFQYHRKASWAKIRAANRLLKIGRQESHLAAALRAKRHYLGVLGQLGEKKCREQCDCFFSEMCQDENPAIASAARRLAAYDKLNNWRELGPNEKESVRSEAQALLEQSPGSLENVRLASNVANVAGNSGDEPLAIQLLDYMLPTLEGATDKQIQELAPKVEGLSRRLRLPGNPMELSGTTLGGGKLDWEGYRGKVVLVDFWATWCGPCIAELPNVRRCYEKYQAIGFEVVGVSLDESPEAVAQFLEQNKVPWATLCGDAAENSGWNHPMAVRYGIRRLPQAILVDADGRVVHMNAKGEQLESLLEGLLADPVAAAPPAEGKQSRDAVAQQ</sequence>
<keyword evidence="4" id="KW-0676">Redox-active center</keyword>
<comment type="caution">
    <text evidence="7">The sequence shown here is derived from an EMBL/GenBank/DDBJ whole genome shotgun (WGS) entry which is preliminary data.</text>
</comment>
<dbReference type="RefSeq" id="WP_146564750.1">
    <property type="nucleotide sequence ID" value="NZ_SIHJ01000001.1"/>
</dbReference>
<feature type="signal peptide" evidence="5">
    <location>
        <begin position="1"/>
        <end position="20"/>
    </location>
</feature>
<evidence type="ECO:0000256" key="2">
    <source>
        <dbReference type="ARBA" id="ARBA00022748"/>
    </source>
</evidence>
<dbReference type="CDD" id="cd02966">
    <property type="entry name" value="TlpA_like_family"/>
    <property type="match status" value="1"/>
</dbReference>
<dbReference type="OrthoDB" id="252709at2"/>
<dbReference type="AlphaFoldDB" id="A0A5C5VIA1"/>
<protein>
    <submittedName>
        <fullName evidence="7">Thiol-disulfide oxidoreductase ResA</fullName>
    </submittedName>
</protein>
<proteinExistence type="predicted"/>
<dbReference type="PANTHER" id="PTHR42852">
    <property type="entry name" value="THIOL:DISULFIDE INTERCHANGE PROTEIN DSBE"/>
    <property type="match status" value="1"/>
</dbReference>
<dbReference type="Gene3D" id="3.40.30.10">
    <property type="entry name" value="Glutaredoxin"/>
    <property type="match status" value="1"/>
</dbReference>
<keyword evidence="3" id="KW-1015">Disulfide bond</keyword>
<name>A0A5C5VIA1_9BACT</name>
<dbReference type="InterPro" id="IPR036249">
    <property type="entry name" value="Thioredoxin-like_sf"/>
</dbReference>
<dbReference type="GO" id="GO:0017004">
    <property type="term" value="P:cytochrome complex assembly"/>
    <property type="evidence" value="ECO:0007669"/>
    <property type="project" value="UniProtKB-KW"/>
</dbReference>
<accession>A0A5C5VIA1</accession>
<dbReference type="SUPFAM" id="SSF52833">
    <property type="entry name" value="Thioredoxin-like"/>
    <property type="match status" value="1"/>
</dbReference>
<feature type="chain" id="PRO_5022857661" evidence="5">
    <location>
        <begin position="21"/>
        <end position="392"/>
    </location>
</feature>
<evidence type="ECO:0000256" key="4">
    <source>
        <dbReference type="ARBA" id="ARBA00023284"/>
    </source>
</evidence>
<keyword evidence="8" id="KW-1185">Reference proteome</keyword>
<dbReference type="PANTHER" id="PTHR42852:SF6">
    <property type="entry name" value="THIOL:DISULFIDE INTERCHANGE PROTEIN DSBE"/>
    <property type="match status" value="1"/>
</dbReference>
<dbReference type="Pfam" id="PF08534">
    <property type="entry name" value="Redoxin"/>
    <property type="match status" value="1"/>
</dbReference>
<keyword evidence="5" id="KW-0732">Signal</keyword>